<dbReference type="PANTHER" id="PTHR43740">
    <property type="entry name" value="LEUCYL-TRNA SYNTHETASE"/>
    <property type="match status" value="1"/>
</dbReference>
<evidence type="ECO:0000256" key="3">
    <source>
        <dbReference type="ARBA" id="ARBA00022598"/>
    </source>
</evidence>
<dbReference type="HAMAP" id="MF_00049_B">
    <property type="entry name" value="Leu_tRNA_synth_B"/>
    <property type="match status" value="1"/>
</dbReference>
<feature type="domain" description="Methionyl/Valyl/Leucyl/Isoleucyl-tRNA synthetase anticodon-binding" evidence="12">
    <location>
        <begin position="659"/>
        <end position="783"/>
    </location>
</feature>
<evidence type="ECO:0000256" key="2">
    <source>
        <dbReference type="ARBA" id="ARBA00022490"/>
    </source>
</evidence>
<dbReference type="AlphaFoldDB" id="A0A0L6W2C5"/>
<feature type="short sequence motif" description="'KMSKS' region" evidence="9">
    <location>
        <begin position="581"/>
        <end position="585"/>
    </location>
</feature>
<evidence type="ECO:0000256" key="7">
    <source>
        <dbReference type="ARBA" id="ARBA00023146"/>
    </source>
</evidence>
<dbReference type="InterPro" id="IPR002302">
    <property type="entry name" value="Leu-tRNA-ligase"/>
</dbReference>
<dbReference type="InterPro" id="IPR009008">
    <property type="entry name" value="Val/Leu/Ile-tRNA-synth_edit"/>
</dbReference>
<feature type="domain" description="Methionyl/Leucyl tRNA synthetase" evidence="13">
    <location>
        <begin position="41"/>
        <end position="182"/>
    </location>
</feature>
<evidence type="ECO:0000256" key="6">
    <source>
        <dbReference type="ARBA" id="ARBA00022917"/>
    </source>
</evidence>
<dbReference type="EC" id="6.1.1.4" evidence="9"/>
<evidence type="ECO:0000259" key="11">
    <source>
        <dbReference type="Pfam" id="PF00133"/>
    </source>
</evidence>
<dbReference type="Proteomes" id="UP000037175">
    <property type="component" value="Unassembled WGS sequence"/>
</dbReference>
<comment type="subcellular location">
    <subcellularLocation>
        <location evidence="9">Cytoplasm</location>
    </subcellularLocation>
</comment>
<dbReference type="Gene3D" id="3.40.50.620">
    <property type="entry name" value="HUPs"/>
    <property type="match status" value="2"/>
</dbReference>
<feature type="domain" description="Leucyl-tRNA synthetase editing" evidence="14">
    <location>
        <begin position="221"/>
        <end position="407"/>
    </location>
</feature>
<dbReference type="GO" id="GO:0004823">
    <property type="term" value="F:leucine-tRNA ligase activity"/>
    <property type="evidence" value="ECO:0007669"/>
    <property type="project" value="UniProtKB-UniRule"/>
</dbReference>
<keyword evidence="5 9" id="KW-0067">ATP-binding</keyword>
<reference evidence="16" key="1">
    <citation type="submission" date="2015-07" db="EMBL/GenBank/DDBJ databases">
        <title>Complete Genome of Thermincola ferriacetica strain Z-0001T.</title>
        <authorList>
            <person name="Lusk B."/>
            <person name="Badalamenti J.P."/>
            <person name="Parameswaran P."/>
            <person name="Bond D.R."/>
            <person name="Torres C.I."/>
        </authorList>
    </citation>
    <scope>NUCLEOTIDE SEQUENCE [LARGE SCALE GENOMIC DNA]</scope>
    <source>
        <strain evidence="16">Z-0001</strain>
    </source>
</reference>
<dbReference type="GO" id="GO:0002161">
    <property type="term" value="F:aminoacyl-tRNA deacylase activity"/>
    <property type="evidence" value="ECO:0007669"/>
    <property type="project" value="InterPro"/>
</dbReference>
<dbReference type="InterPro" id="IPR001412">
    <property type="entry name" value="aa-tRNA-synth_I_CS"/>
</dbReference>
<dbReference type="InterPro" id="IPR014729">
    <property type="entry name" value="Rossmann-like_a/b/a_fold"/>
</dbReference>
<dbReference type="Gene3D" id="1.10.730.10">
    <property type="entry name" value="Isoleucyl-tRNA Synthetase, Domain 1"/>
    <property type="match status" value="1"/>
</dbReference>
<dbReference type="SUPFAM" id="SSF52374">
    <property type="entry name" value="Nucleotidylyl transferase"/>
    <property type="match status" value="1"/>
</dbReference>
<protein>
    <recommendedName>
        <fullName evidence="9">Leucine--tRNA ligase</fullName>
        <ecNumber evidence="9">6.1.1.4</ecNumber>
    </recommendedName>
    <alternativeName>
        <fullName evidence="9">Leucyl-tRNA synthetase</fullName>
        <shortName evidence="9">LeuRS</shortName>
    </alternativeName>
</protein>
<gene>
    <name evidence="9" type="primary">leuS</name>
    <name evidence="15" type="ORF">Tfer_1772</name>
</gene>
<dbReference type="Gene3D" id="3.10.20.590">
    <property type="match status" value="1"/>
</dbReference>
<evidence type="ECO:0000256" key="10">
    <source>
        <dbReference type="RuleBase" id="RU363035"/>
    </source>
</evidence>
<evidence type="ECO:0000256" key="8">
    <source>
        <dbReference type="ARBA" id="ARBA00047469"/>
    </source>
</evidence>
<dbReference type="PRINTS" id="PR00985">
    <property type="entry name" value="TRNASYNTHLEU"/>
</dbReference>
<feature type="domain" description="Aminoacyl-tRNA synthetase class Ia" evidence="11">
    <location>
        <begin position="420"/>
        <end position="621"/>
    </location>
</feature>
<dbReference type="FunFam" id="3.40.50.620:FF:000003">
    <property type="entry name" value="Leucine--tRNA ligase"/>
    <property type="match status" value="1"/>
</dbReference>
<evidence type="ECO:0000256" key="5">
    <source>
        <dbReference type="ARBA" id="ARBA00022840"/>
    </source>
</evidence>
<dbReference type="Pfam" id="PF13603">
    <property type="entry name" value="tRNA-synt_1_2"/>
    <property type="match status" value="1"/>
</dbReference>
<dbReference type="NCBIfam" id="TIGR00396">
    <property type="entry name" value="leuS_bact"/>
    <property type="match status" value="1"/>
</dbReference>
<dbReference type="GO" id="GO:0006429">
    <property type="term" value="P:leucyl-tRNA aminoacylation"/>
    <property type="evidence" value="ECO:0007669"/>
    <property type="project" value="UniProtKB-UniRule"/>
</dbReference>
<dbReference type="GO" id="GO:0005829">
    <property type="term" value="C:cytosol"/>
    <property type="evidence" value="ECO:0007669"/>
    <property type="project" value="TreeGrafter"/>
</dbReference>
<evidence type="ECO:0000256" key="9">
    <source>
        <dbReference type="HAMAP-Rule" id="MF_00049"/>
    </source>
</evidence>
<comment type="catalytic activity">
    <reaction evidence="8 9">
        <text>tRNA(Leu) + L-leucine + ATP = L-leucyl-tRNA(Leu) + AMP + diphosphate</text>
        <dbReference type="Rhea" id="RHEA:11688"/>
        <dbReference type="Rhea" id="RHEA-COMP:9613"/>
        <dbReference type="Rhea" id="RHEA-COMP:9622"/>
        <dbReference type="ChEBI" id="CHEBI:30616"/>
        <dbReference type="ChEBI" id="CHEBI:33019"/>
        <dbReference type="ChEBI" id="CHEBI:57427"/>
        <dbReference type="ChEBI" id="CHEBI:78442"/>
        <dbReference type="ChEBI" id="CHEBI:78494"/>
        <dbReference type="ChEBI" id="CHEBI:456215"/>
        <dbReference type="EC" id="6.1.1.4"/>
    </reaction>
</comment>
<keyword evidence="16" id="KW-1185">Reference proteome</keyword>
<evidence type="ECO:0000259" key="14">
    <source>
        <dbReference type="Pfam" id="PF13603"/>
    </source>
</evidence>
<dbReference type="FunFam" id="3.40.50.620:FF:000212">
    <property type="entry name" value="Leucine--tRNA ligase"/>
    <property type="match status" value="1"/>
</dbReference>
<keyword evidence="3 9" id="KW-0436">Ligase</keyword>
<accession>A0A0L6W2C5</accession>
<evidence type="ECO:0000256" key="1">
    <source>
        <dbReference type="ARBA" id="ARBA00005594"/>
    </source>
</evidence>
<dbReference type="SUPFAM" id="SSF50677">
    <property type="entry name" value="ValRS/IleRS/LeuRS editing domain"/>
    <property type="match status" value="1"/>
</dbReference>
<keyword evidence="2 9" id="KW-0963">Cytoplasm</keyword>
<evidence type="ECO:0000313" key="16">
    <source>
        <dbReference type="Proteomes" id="UP000037175"/>
    </source>
</evidence>
<dbReference type="Pfam" id="PF00133">
    <property type="entry name" value="tRNA-synt_1"/>
    <property type="match status" value="1"/>
</dbReference>
<dbReference type="InterPro" id="IPR002300">
    <property type="entry name" value="aa-tRNA-synth_Ia"/>
</dbReference>
<keyword evidence="4 9" id="KW-0547">Nucleotide-binding</keyword>
<dbReference type="Pfam" id="PF09334">
    <property type="entry name" value="tRNA-synt_1g"/>
    <property type="match status" value="1"/>
</dbReference>
<organism evidence="15 16">
    <name type="scientific">Thermincola ferriacetica</name>
    <dbReference type="NCBI Taxonomy" id="281456"/>
    <lineage>
        <taxon>Bacteria</taxon>
        <taxon>Bacillati</taxon>
        <taxon>Bacillota</taxon>
        <taxon>Clostridia</taxon>
        <taxon>Eubacteriales</taxon>
        <taxon>Thermincolaceae</taxon>
        <taxon>Thermincola</taxon>
    </lineage>
</organism>
<keyword evidence="7 9" id="KW-0030">Aminoacyl-tRNA synthetase</keyword>
<dbReference type="CDD" id="cd00812">
    <property type="entry name" value="LeuRS_core"/>
    <property type="match status" value="1"/>
</dbReference>
<keyword evidence="6 9" id="KW-0648">Protein biosynthesis</keyword>
<dbReference type="RefSeq" id="WP_052218015.1">
    <property type="nucleotide sequence ID" value="NZ_LGTE01000011.1"/>
</dbReference>
<dbReference type="InterPro" id="IPR025709">
    <property type="entry name" value="Leu_tRNA-synth_edit"/>
</dbReference>
<evidence type="ECO:0000313" key="15">
    <source>
        <dbReference type="EMBL" id="KNZ69528.1"/>
    </source>
</evidence>
<dbReference type="InterPro" id="IPR013155">
    <property type="entry name" value="M/V/L/I-tRNA-synth_anticd-bd"/>
</dbReference>
<comment type="caution">
    <text evidence="15">The sequence shown here is derived from an EMBL/GenBank/DDBJ whole genome shotgun (WGS) entry which is preliminary data.</text>
</comment>
<evidence type="ECO:0000259" key="12">
    <source>
        <dbReference type="Pfam" id="PF08264"/>
    </source>
</evidence>
<sequence length="822" mass="93389">MKEKYSFKEIETKWQKIWDDMGLHKVKDDRSKPKYYALEMFPYPSGNLHMGHVRNYSIGDVVARFKTMQGYNVLHPMGWDAFGLPAENAAIKHGVPPARWTLSNIENMRNQLKRLGFSYDWEREVTTCLPDYYKWTQWLFLLFYKRGLAYKKKSAVNWCPDCMTVLANEQVVNGACERCGAQVGKKELAQWFFKITDYADRLLKDIELLKGWPDKVKIMQENWIGRSEGAEVRFKVAETDDEITVYTTRPDTIYGVTFMVLAPEHPLVEKLTRGTAYEAAATEFVQKAQALNEIARTSGDNEKEGLFIGAHVINPLTGEKIPLYIANYVLMDYGTGAVMGVPAHDQRDFDFATKYNLPIRPVIVPEGTEPPAVMEEAFEAQGIMINSGPFNGLPNEEALNKIIKYMEEKGIGRGTVNFRLRDWLISRQRYWGAPIPIIYCDKCGTVPVPEEQLPVMLPDDVEFKPTGQSPLAECPSFVNTTCPTCGGPAKRETDTMDTFICSSWYFLRYCSPHATEVAFERAAVDYWMPVEQYIGGVEHAILHLLYSRFFAKVLYDAGLVGFEEPFTNLLTQGMVLKDGAKMSKSKGNVVSPEEIVAKYGADTARLFILFAAPPERDLEWSDQGVEGAFRFLNRVWRLVYNYVSGLDDTAHVEEMAPTDREMRRITHVTIKRVTDDISQRFNFNTAISAIMEMVNALYQYRDKNERRNSAVEAEAMNSLILLLAPFAPHIAEELWHELGFTDSVHTQPWPKYDPAATVQDEVEIVIQINGKVKERMMAPASLDAGGLQQFAMDQESVQKLIEGKQVVKVVAVPKKLVNIVVK</sequence>
<feature type="short sequence motif" description="'HIGH' region" evidence="9">
    <location>
        <begin position="42"/>
        <end position="52"/>
    </location>
</feature>
<dbReference type="CDD" id="cd07958">
    <property type="entry name" value="Anticodon_Ia_Leu_BEm"/>
    <property type="match status" value="1"/>
</dbReference>
<dbReference type="EMBL" id="LGTE01000011">
    <property type="protein sequence ID" value="KNZ69528.1"/>
    <property type="molecule type" value="Genomic_DNA"/>
</dbReference>
<dbReference type="PANTHER" id="PTHR43740:SF2">
    <property type="entry name" value="LEUCINE--TRNA LIGASE, MITOCHONDRIAL"/>
    <property type="match status" value="1"/>
</dbReference>
<name>A0A0L6W2C5_9FIRM</name>
<dbReference type="InterPro" id="IPR009080">
    <property type="entry name" value="tRNAsynth_Ia_anticodon-bd"/>
</dbReference>
<dbReference type="PROSITE" id="PS00178">
    <property type="entry name" value="AA_TRNA_LIGASE_I"/>
    <property type="match status" value="1"/>
</dbReference>
<evidence type="ECO:0000259" key="13">
    <source>
        <dbReference type="Pfam" id="PF09334"/>
    </source>
</evidence>
<dbReference type="Pfam" id="PF08264">
    <property type="entry name" value="Anticodon_1"/>
    <property type="match status" value="1"/>
</dbReference>
<dbReference type="PATRIC" id="fig|281456.6.peg.1864"/>
<feature type="binding site" evidence="9">
    <location>
        <position position="584"/>
    </location>
    <ligand>
        <name>ATP</name>
        <dbReference type="ChEBI" id="CHEBI:30616"/>
    </ligand>
</feature>
<dbReference type="GO" id="GO:0005524">
    <property type="term" value="F:ATP binding"/>
    <property type="evidence" value="ECO:0007669"/>
    <property type="project" value="UniProtKB-UniRule"/>
</dbReference>
<proteinExistence type="inferred from homology"/>
<dbReference type="SUPFAM" id="SSF47323">
    <property type="entry name" value="Anticodon-binding domain of a subclass of class I aminoacyl-tRNA synthetases"/>
    <property type="match status" value="1"/>
</dbReference>
<dbReference type="InterPro" id="IPR015413">
    <property type="entry name" value="Methionyl/Leucyl_tRNA_Synth"/>
</dbReference>
<dbReference type="FunFam" id="1.10.730.10:FF:000011">
    <property type="entry name" value="Leucine--tRNA ligase chloroplastic/mitochondrial"/>
    <property type="match status" value="1"/>
</dbReference>
<evidence type="ECO:0000256" key="4">
    <source>
        <dbReference type="ARBA" id="ARBA00022741"/>
    </source>
</evidence>
<comment type="similarity">
    <text evidence="1 9 10">Belongs to the class-I aminoacyl-tRNA synthetase family.</text>
</comment>